<feature type="compositionally biased region" description="Basic residues" evidence="7">
    <location>
        <begin position="672"/>
        <end position="690"/>
    </location>
</feature>
<keyword evidence="5" id="KW-0539">Nucleus</keyword>
<feature type="region of interest" description="Disordered" evidence="7">
    <location>
        <begin position="809"/>
        <end position="834"/>
    </location>
</feature>
<dbReference type="Pfam" id="PF08065">
    <property type="entry name" value="KI67R"/>
    <property type="match status" value="16"/>
</dbReference>
<feature type="compositionally biased region" description="Polar residues" evidence="7">
    <location>
        <begin position="2967"/>
        <end position="2983"/>
    </location>
</feature>
<feature type="compositionally biased region" description="Polar residues" evidence="7">
    <location>
        <begin position="1729"/>
        <end position="1748"/>
    </location>
</feature>
<dbReference type="SMART" id="SM01295">
    <property type="entry name" value="K167R"/>
    <property type="match status" value="16"/>
</dbReference>
<evidence type="ECO:0000256" key="7">
    <source>
        <dbReference type="SAM" id="MobiDB-lite"/>
    </source>
</evidence>
<feature type="compositionally biased region" description="Basic and acidic residues" evidence="7">
    <location>
        <begin position="2625"/>
        <end position="2637"/>
    </location>
</feature>
<dbReference type="GO" id="GO:0005634">
    <property type="term" value="C:nucleus"/>
    <property type="evidence" value="ECO:0007669"/>
    <property type="project" value="UniProtKB-SubCell"/>
</dbReference>
<reference evidence="9" key="1">
    <citation type="submission" date="2025-08" db="UniProtKB">
        <authorList>
            <consortium name="Ensembl"/>
        </authorList>
    </citation>
    <scope>IDENTIFICATION</scope>
</reference>
<feature type="region of interest" description="Disordered" evidence="7">
    <location>
        <begin position="2199"/>
        <end position="2237"/>
    </location>
</feature>
<feature type="compositionally biased region" description="Basic and acidic residues" evidence="7">
    <location>
        <begin position="2022"/>
        <end position="2040"/>
    </location>
</feature>
<comment type="subcellular location">
    <subcellularLocation>
        <location evidence="1">Nucleus</location>
    </subcellularLocation>
</comment>
<proteinExistence type="predicted"/>
<protein>
    <submittedName>
        <fullName evidence="9">Marker of proliferation Ki-67</fullName>
    </submittedName>
</protein>
<feature type="region of interest" description="Disordered" evidence="7">
    <location>
        <begin position="3280"/>
        <end position="3299"/>
    </location>
</feature>
<keyword evidence="4" id="KW-0832">Ubl conjugation</keyword>
<keyword evidence="2" id="KW-1017">Isopeptide bond</keyword>
<feature type="region of interest" description="Disordered" evidence="7">
    <location>
        <begin position="1244"/>
        <end position="1270"/>
    </location>
</feature>
<sequence>MGPTRRLVTIKRSGVDGPHFPLSLSTCLFGRGIECDIRIQLPVVSKQHCKIEIIEQEAILHNFSSTNPTQVNGSVIDEPVQLKHGDVITIIDRSFRYENESFQNGRKSTEFPRKEPARRVSRSSFSPDPDEKAQDSKAYSKIIEGKVSGSPQVHNKNVKEDSTADDSKDSGVAQGTPNVRSSEHAGYNVRNAADPISADFKEISRVKLVSHYGELKSIPTTQCLDSSKKNESPFRKLYESMKKELDVKSQKENFLQCRKSGLQTDYTTEKESADGLQGETQLLVSCKSRLKSGGSGHAMAEPASPEQELDQNKGKRRDVESVQTPSKAVGTSFPLYEPAKMKTPVQYSQQQNSPQKHKNKDLYTAGRRESVHLGKSEGFKAGDKTLTPRKLSTRNQTPAKVEDTADSAAKPENLSSKTRESIPTDVEVPPTETKIHNEPFLTLWLTQVERKIQKDSLNKPEKLDTTAGQMCSGLPGLSSVDISNFGDAINESEGIPLKRRRVSFGGHLRPELFDENLPPNTPLKRGETPTKRKSLVTHTPPVLKKIIKEQPQPSGKQESTSEIHVEVKAQSLVRSPPAPSPRKTPVANDQRRRSCKAAPASSSKSQTEVPKRGGRKSGNLPSKRASISRSQHDILQMICSKRRSGASEANLIVAKSWADVVKLGAKQTQTKLIKHGPQRSMNKRQRRPATPKKPVGEVHSQFSTGHANSPCTIIIGKAHTEKVHVPARPYRMLNNFVSNQKMDFKEDLSGIAEMFKTPVKEQPQLTSTCHVAISNSENLLGKQVQATNSGEEPLLPTSESFGGNAFLSAQNSAKQPSDKCSASPPLRRQSIRENGNIAKTPRNTYKMTSMETKTSDTETEPSKTVSIVNKLRRSMEFRNIQKLPIESKSKETNTDIVERILKRCQKATLLQQRREGEMKEIERPFETYKENIELKENDEKTKAVKRSRRTWGPKCEATSDLTDLKSLPDTEHTKDTACGQDLLQTQDHAKAPKSEKGKITKMPCQSLQPEPINTPTHIKQRLKASLGKVGVKEELLAVGKLTRTSGETTHTHREPAEDGKNIRMFKESPKQILDPAACVTGMKKWPRTPKEEVRSLEDLAGFKELFQTPGPTEQSMTEEKTTKIACKSPPPESVDTPTSTRQRPKRSLRKADVEEEFLALRKLTPSAGKTMHTPKPTGGDEKDIKAFMGTPVQKLDLPGTLPGSKRQLQTPKGKSQALEDLAGFKELFQTPVLTEELVAARKTTKISCKSPQPDPLDTPTSTKKRPKRSLRKADVEGEFLAFRKLTLAAGKAMHIPKPAVGEEKGINTFVGTPVQKLDLTENLTGNKRWPQTPKEKAQALEDLAGFKELFQTPVHTEEAVAAGKTTKMPCKSSPPELADTPTSTRRQPKTPLGKKDVQKELSALKKLTQTTHTDKVPGGEDKSIKAFKETAKHRLDPAASVTGSKKQLRTPKGKAQPLEDLAGLKELFQTPICTDKPTTHEKTTKIACRSPQPDPVDTPTSCKPQSKRSLRKMDVEEEFLALKKRTPSGGKAMHAPKSAVSDEKNVNAFVGTPVQKLGLPENLTGSKRRLQTPKEKAQALGDLSGFKELFQTPGHTEESMTNDKTAKVACKSSQPDPDKTPASSKGRLKTSLGKVGVKEELRAVGELTQTLEETTHTHTEPTGDGKSIKAFMESPKQILDSAASLTGSKRQPRTPKGKSEVPEDLAGFKELFQTPGHTKESMTNEKTTKISYRSSQPDPVDTPTSSKPQPKRSLRKADIEEEFLAFRKQTPSADRARHTPKPAGGEEKDINKFVGTPVQKLDPPENLPGSKRQLQTPKEKAQALEDLTGFRELFQTPCTDNPTTDEKTTKILCKSPQPDPVDTPTSRKLRPKRSLKKADVEEEFLAFRELTPSAGKAMHTPKPAVGEEKVINTFVGAPVQKPDLPGNLPGSKRWPQATKEKAKALEDLAGFKELFQTPSHTEKSMTDDKITEVYCKSPKPDPVKTPTSSKRRLKTSLGKVGVKEEVLPVGKLTQMSGKTTQTHRETAGDGKSVKMFKESAKQMLDPANYGTGMKGWPRTPKEEAQSLEDLAGFKELFQTPGHTEESTTDDKTTKIACKSPPPESVDTPTSTRRRPKTPLGKRDVEKELSALKKLTQTTHTDKVAEGEDKSIKAFKETAKQRLDPAASVTGSKRQPRTPKGKAQPLEDLAGLKELFQTPICTDKPTTHEKTTKIACRSPQPDPVDTPTIFKPQSKRSLRKANVEKEFLALRKLTPSVGKAMHTPKPSGGDEKDMKAFLGTPVQKLDLPGNLPRSKRRPQTPKEKAQPLEDLTGFKELFQTSGTDMPTTDEETTKMPCKSPQPDPADTPASTKQQPKRSLRKADVEEEFLALRKLMPSAGKAMDTPKPAVSDEKNNTFMEIRVQNLDLPGNLPGSKRRPQTPKEKAEALEDLAGFKELFQTPGHTEELMTDDKMTEVSCKSPQPESFKTSRSSKQRLKISLVKVDMKEEPLAVNKLTRTSGKTTQTHTQPTGDSKSIKAFKESPKQILDPAANVTGSKRQLKTRKEKANALEDLTDFKELFPAPGHTEESMTVDKNTTIPCKSPPAEPADTATSTKRYPKTRLRKEVKEELSALERLTQTSGQSTHTHKDLASGDEGIKVFKQHAKKKPNPVEEEPSRRRPRAPKEKAQPLEDLAGFKELSETSGHTQEPLTAGKATKIPCKSPPVEVVDTTASTKRHLRTRVQKVQVKEEPSAVRFTQTSGETTDADKEPVGEDKGIKALKESAKQTLAPAASVTGSRRRPRAPRGNAQALDLADFKDPAPGHTEESMTDDKTAKIPCKSSPELVDTSTSSKRRPRTRAQKVAVKEELLAVGSLTQTSGETAHTDKEPVGEDKGLKAFKQPVKQKLDAEDVIGSRRRPRAPKEKAQPLEDLASFQELSQTPGHTEELANGAADSFTSAPKKTPDSGKPLKTSRRVLRAPKVEPVGDLVSTTDPVKSQSKSNTSLPPLPFERGGGKDRSATGTKRLRCMPAPEEIAEELPASKKQRVAPRARGKSPEPMVIMKRSLRTSAKRIEPVEELNSNNMKTNKEEHKLQDSVPENKGISLRSRRQNKTDVEQQITEVLVLAERIEINRNEMKPMKSSREMGIQNPDDGARKAVPRGKVSENKRCLRSVRQNKSSQPKVAEESRGQKSAGVLMQNQEGKGEAGNSDSMCLRSRKTKSQSAASTLENESAQRVTRSFKRCAENPKKVSHLLFSVFKRDCFDVCFFFVFVLRWSLALSPGLECSGEILAHCKLRLPGSCHSPASASRVAGTTGAATSPD</sequence>
<evidence type="ECO:0000313" key="9">
    <source>
        <dbReference type="Ensembl" id="ENSPTEP00000030640.1"/>
    </source>
</evidence>
<feature type="region of interest" description="Disordered" evidence="7">
    <location>
        <begin position="1195"/>
        <end position="1214"/>
    </location>
</feature>
<feature type="region of interest" description="Disordered" evidence="7">
    <location>
        <begin position="2254"/>
        <end position="2361"/>
    </location>
</feature>
<feature type="region of interest" description="Disordered" evidence="7">
    <location>
        <begin position="1474"/>
        <end position="1820"/>
    </location>
</feature>
<feature type="compositionally biased region" description="Basic and acidic residues" evidence="7">
    <location>
        <begin position="2139"/>
        <end position="2162"/>
    </location>
</feature>
<feature type="compositionally biased region" description="Polar residues" evidence="7">
    <location>
        <begin position="2494"/>
        <end position="2512"/>
    </location>
</feature>
<dbReference type="Gene3D" id="2.60.200.20">
    <property type="match status" value="1"/>
</dbReference>
<feature type="compositionally biased region" description="Polar residues" evidence="7">
    <location>
        <begin position="809"/>
        <end position="820"/>
    </location>
</feature>
<evidence type="ECO:0000256" key="1">
    <source>
        <dbReference type="ARBA" id="ARBA00004123"/>
    </source>
</evidence>
<feature type="compositionally biased region" description="Polar residues" evidence="7">
    <location>
        <begin position="345"/>
        <end position="354"/>
    </location>
</feature>
<feature type="domain" description="FHA" evidence="8">
    <location>
        <begin position="27"/>
        <end position="76"/>
    </location>
</feature>
<feature type="region of interest" description="Disordered" evidence="7">
    <location>
        <begin position="1974"/>
        <end position="2186"/>
    </location>
</feature>
<dbReference type="GO" id="GO:0007088">
    <property type="term" value="P:regulation of mitotic nuclear division"/>
    <property type="evidence" value="ECO:0007669"/>
    <property type="project" value="TreeGrafter"/>
</dbReference>
<dbReference type="Pfam" id="PF15276">
    <property type="entry name" value="PP1_bind"/>
    <property type="match status" value="1"/>
</dbReference>
<feature type="compositionally biased region" description="Basic and acidic residues" evidence="7">
    <location>
        <begin position="2120"/>
        <end position="2130"/>
    </location>
</feature>
<feature type="compositionally biased region" description="Basic and acidic residues" evidence="7">
    <location>
        <begin position="157"/>
        <end position="169"/>
    </location>
</feature>
<dbReference type="FunFam" id="2.60.200.20:FF:000033">
    <property type="entry name" value="proliferation marker protein Ki-67"/>
    <property type="match status" value="1"/>
</dbReference>
<feature type="region of interest" description="Disordered" evidence="7">
    <location>
        <begin position="1832"/>
        <end position="1877"/>
    </location>
</feature>
<feature type="region of interest" description="Disordered" evidence="7">
    <location>
        <begin position="1917"/>
        <end position="1937"/>
    </location>
</feature>
<evidence type="ECO:0000256" key="5">
    <source>
        <dbReference type="ARBA" id="ARBA00023242"/>
    </source>
</evidence>
<dbReference type="SMART" id="SM00240">
    <property type="entry name" value="FHA"/>
    <property type="match status" value="1"/>
</dbReference>
<dbReference type="InterPro" id="IPR008984">
    <property type="entry name" value="SMAD_FHA_dom_sf"/>
</dbReference>
<feature type="compositionally biased region" description="Basic residues" evidence="7">
    <location>
        <begin position="3021"/>
        <end position="3031"/>
    </location>
</feature>
<dbReference type="InterPro" id="IPR029334">
    <property type="entry name" value="PP1-bd"/>
</dbReference>
<keyword evidence="10" id="KW-1185">Reference proteome</keyword>
<evidence type="ECO:0000313" key="10">
    <source>
        <dbReference type="Proteomes" id="UP000694416"/>
    </source>
</evidence>
<dbReference type="Ensembl" id="ENSPTET00000042398.1">
    <property type="protein sequence ID" value="ENSPTEP00000030640.1"/>
    <property type="gene ID" value="ENSPTEG00000029806.1"/>
</dbReference>
<feature type="compositionally biased region" description="Basic and acidic residues" evidence="7">
    <location>
        <begin position="1653"/>
        <end position="1667"/>
    </location>
</feature>
<feature type="compositionally biased region" description="Basic and acidic residues" evidence="7">
    <location>
        <begin position="2082"/>
        <end position="2093"/>
    </location>
</feature>
<evidence type="ECO:0000256" key="3">
    <source>
        <dbReference type="ARBA" id="ARBA00022553"/>
    </source>
</evidence>
<organism evidence="9 10">
    <name type="scientific">Piliocolobus tephrosceles</name>
    <name type="common">Ugandan red Colobus</name>
    <dbReference type="NCBI Taxonomy" id="591936"/>
    <lineage>
        <taxon>Eukaryota</taxon>
        <taxon>Metazoa</taxon>
        <taxon>Chordata</taxon>
        <taxon>Craniata</taxon>
        <taxon>Vertebrata</taxon>
        <taxon>Euteleostomi</taxon>
        <taxon>Mammalia</taxon>
        <taxon>Eutheria</taxon>
        <taxon>Euarchontoglires</taxon>
        <taxon>Primates</taxon>
        <taxon>Haplorrhini</taxon>
        <taxon>Catarrhini</taxon>
        <taxon>Cercopithecidae</taxon>
        <taxon>Colobinae</taxon>
        <taxon>Piliocolobus</taxon>
    </lineage>
</organism>
<feature type="region of interest" description="Disordered" evidence="7">
    <location>
        <begin position="509"/>
        <end position="631"/>
    </location>
</feature>
<feature type="region of interest" description="Disordered" evidence="7">
    <location>
        <begin position="2403"/>
        <end position="2424"/>
    </location>
</feature>
<dbReference type="PROSITE" id="PS50006">
    <property type="entry name" value="FHA_DOMAIN"/>
    <property type="match status" value="1"/>
</dbReference>
<dbReference type="GO" id="GO:0051983">
    <property type="term" value="P:regulation of chromosome segregation"/>
    <property type="evidence" value="ECO:0007669"/>
    <property type="project" value="TreeGrafter"/>
</dbReference>
<evidence type="ECO:0000256" key="4">
    <source>
        <dbReference type="ARBA" id="ARBA00022843"/>
    </source>
</evidence>
<feature type="compositionally biased region" description="Basic and acidic residues" evidence="7">
    <location>
        <begin position="366"/>
        <end position="383"/>
    </location>
</feature>
<dbReference type="InterPro" id="IPR000253">
    <property type="entry name" value="FHA_dom"/>
</dbReference>
<feature type="region of interest" description="Disordered" evidence="7">
    <location>
        <begin position="1360"/>
        <end position="1397"/>
    </location>
</feature>
<feature type="compositionally biased region" description="Basic and acidic residues" evidence="7">
    <location>
        <begin position="1717"/>
        <end position="1728"/>
    </location>
</feature>
<feature type="region of interest" description="Disordered" evidence="7">
    <location>
        <begin position="2557"/>
        <end position="3092"/>
    </location>
</feature>
<name>A0A8C9I512_9PRIM</name>
<feature type="compositionally biased region" description="Polar residues" evidence="7">
    <location>
        <begin position="3199"/>
        <end position="3209"/>
    </location>
</feature>
<feature type="compositionally biased region" description="Basic and acidic residues" evidence="7">
    <location>
        <begin position="2602"/>
        <end position="2611"/>
    </location>
</feature>
<dbReference type="PANTHER" id="PTHR21603:SF17">
    <property type="entry name" value="PROLIFERATION MARKER PROTEIN KI-67"/>
    <property type="match status" value="1"/>
</dbReference>
<feature type="region of interest" description="Disordered" evidence="7">
    <location>
        <begin position="669"/>
        <end position="703"/>
    </location>
</feature>
<feature type="compositionally biased region" description="Polar residues" evidence="7">
    <location>
        <begin position="2456"/>
        <end position="2468"/>
    </location>
</feature>
<feature type="compositionally biased region" description="Basic and acidic residues" evidence="7">
    <location>
        <begin position="2744"/>
        <end position="2763"/>
    </location>
</feature>
<feature type="compositionally biased region" description="Basic and acidic residues" evidence="7">
    <location>
        <begin position="2861"/>
        <end position="2874"/>
    </location>
</feature>
<feature type="compositionally biased region" description="Basic and acidic residues" evidence="7">
    <location>
        <begin position="310"/>
        <end position="320"/>
    </location>
</feature>
<feature type="compositionally biased region" description="Basic and acidic residues" evidence="7">
    <location>
        <begin position="2793"/>
        <end position="2813"/>
    </location>
</feature>
<feature type="region of interest" description="Disordered" evidence="7">
    <location>
        <begin position="101"/>
        <end position="187"/>
    </location>
</feature>
<dbReference type="SUPFAM" id="SSF49879">
    <property type="entry name" value="SMAD/FHA domain"/>
    <property type="match status" value="1"/>
</dbReference>
<feature type="region of interest" description="Disordered" evidence="7">
    <location>
        <begin position="2445"/>
        <end position="2473"/>
    </location>
</feature>
<feature type="compositionally biased region" description="Basic and acidic residues" evidence="7">
    <location>
        <begin position="2513"/>
        <end position="2522"/>
    </location>
</feature>
<dbReference type="Pfam" id="PF00498">
    <property type="entry name" value="FHA"/>
    <property type="match status" value="1"/>
</dbReference>
<evidence type="ECO:0000256" key="2">
    <source>
        <dbReference type="ARBA" id="ARBA00022499"/>
    </source>
</evidence>
<feature type="region of interest" description="Disordered" evidence="7">
    <location>
        <begin position="1107"/>
        <end position="1151"/>
    </location>
</feature>
<feature type="compositionally biased region" description="Basic and acidic residues" evidence="7">
    <location>
        <begin position="107"/>
        <end position="118"/>
    </location>
</feature>
<keyword evidence="6" id="KW-0131">Cell cycle</keyword>
<evidence type="ECO:0000256" key="6">
    <source>
        <dbReference type="ARBA" id="ARBA00023306"/>
    </source>
</evidence>
<dbReference type="InterPro" id="IPR012568">
    <property type="entry name" value="KI67R"/>
</dbReference>
<keyword evidence="3" id="KW-0597">Phosphoprotein</keyword>
<dbReference type="Proteomes" id="UP000694416">
    <property type="component" value="Unplaced"/>
</dbReference>
<feature type="compositionally biased region" description="Basic and acidic residues" evidence="7">
    <location>
        <begin position="2653"/>
        <end position="2679"/>
    </location>
</feature>
<dbReference type="PANTHER" id="PTHR21603">
    <property type="entry name" value="ANTIGEN KI-67-LIKE PROTEIN"/>
    <property type="match status" value="1"/>
</dbReference>
<feature type="region of interest" description="Disordered" evidence="7">
    <location>
        <begin position="2490"/>
        <end position="2542"/>
    </location>
</feature>
<accession>A0A8C9I512</accession>
<feature type="region of interest" description="Disordered" evidence="7">
    <location>
        <begin position="3113"/>
        <end position="3209"/>
    </location>
</feature>
<dbReference type="GO" id="GO:0005694">
    <property type="term" value="C:chromosome"/>
    <property type="evidence" value="ECO:0007669"/>
    <property type="project" value="TreeGrafter"/>
</dbReference>
<evidence type="ECO:0000259" key="8">
    <source>
        <dbReference type="PROSITE" id="PS50006"/>
    </source>
</evidence>
<gene>
    <name evidence="9" type="primary">MKI67</name>
</gene>
<feature type="region of interest" description="Disordered" evidence="7">
    <location>
        <begin position="290"/>
        <end position="434"/>
    </location>
</feature>
<reference evidence="9" key="2">
    <citation type="submission" date="2025-09" db="UniProtKB">
        <authorList>
            <consortium name="Ensembl"/>
        </authorList>
    </citation>
    <scope>IDENTIFICATION</scope>
</reference>
<dbReference type="CDD" id="cd22673">
    <property type="entry name" value="FHA_Ki67"/>
    <property type="match status" value="1"/>
</dbReference>
<feature type="compositionally biased region" description="Low complexity" evidence="7">
    <location>
        <begin position="596"/>
        <end position="605"/>
    </location>
</feature>
<feature type="region of interest" description="Disordered" evidence="7">
    <location>
        <begin position="1434"/>
        <end position="1459"/>
    </location>
</feature>